<evidence type="ECO:0000256" key="3">
    <source>
        <dbReference type="ARBA" id="ARBA00022475"/>
    </source>
</evidence>
<dbReference type="GO" id="GO:0005886">
    <property type="term" value="C:plasma membrane"/>
    <property type="evidence" value="ECO:0007669"/>
    <property type="project" value="UniProtKB-SubCell"/>
</dbReference>
<gene>
    <name evidence="9" type="ORF">KI659_03195</name>
</gene>
<evidence type="ECO:0000256" key="1">
    <source>
        <dbReference type="ARBA" id="ARBA00004651"/>
    </source>
</evidence>
<sequence length="195" mass="22576">MEHVEVEMWDWHRIWVGDVPTMFLVEVLIRSIIVFATLLFTLRIMGKRMGGQLSLSEMAVMVTLGALVAVPMQIYDRGLLMGFTALIIAYFFQRGFNLMGVKYTWFEELSQGKLSILVKDGKILEDAMLKSRISKNQLFALLRNEQITHLSEVKRLYLEASGTISIYKSENEEKKNHILPMKDEKIQREAKFNNL</sequence>
<dbReference type="EMBL" id="JAHCMY010000001">
    <property type="protein sequence ID" value="MBS9523014.1"/>
    <property type="molecule type" value="Genomic_DNA"/>
</dbReference>
<keyword evidence="4 7" id="KW-0812">Transmembrane</keyword>
<dbReference type="AlphaFoldDB" id="A0AAP2CG81"/>
<dbReference type="InterPro" id="IPR007353">
    <property type="entry name" value="DUF421"/>
</dbReference>
<evidence type="ECO:0000313" key="10">
    <source>
        <dbReference type="Proteomes" id="UP001319104"/>
    </source>
</evidence>
<evidence type="ECO:0000256" key="4">
    <source>
        <dbReference type="ARBA" id="ARBA00022692"/>
    </source>
</evidence>
<feature type="transmembrane region" description="Helical" evidence="7">
    <location>
        <begin position="54"/>
        <end position="72"/>
    </location>
</feature>
<evidence type="ECO:0000256" key="6">
    <source>
        <dbReference type="ARBA" id="ARBA00023136"/>
    </source>
</evidence>
<feature type="transmembrane region" description="Helical" evidence="7">
    <location>
        <begin position="78"/>
        <end position="96"/>
    </location>
</feature>
<feature type="transmembrane region" description="Helical" evidence="7">
    <location>
        <begin position="20"/>
        <end position="42"/>
    </location>
</feature>
<keyword evidence="10" id="KW-1185">Reference proteome</keyword>
<dbReference type="PANTHER" id="PTHR34582">
    <property type="entry name" value="UPF0702 TRANSMEMBRANE PROTEIN YCAP"/>
    <property type="match status" value="1"/>
</dbReference>
<protein>
    <submittedName>
        <fullName evidence="9">DUF421 domain-containing protein</fullName>
    </submittedName>
</protein>
<accession>A0AAP2CG81</accession>
<organism evidence="9 10">
    <name type="scientific">Litoribacter ruber</name>
    <dbReference type="NCBI Taxonomy" id="702568"/>
    <lineage>
        <taxon>Bacteria</taxon>
        <taxon>Pseudomonadati</taxon>
        <taxon>Bacteroidota</taxon>
        <taxon>Cytophagia</taxon>
        <taxon>Cytophagales</taxon>
        <taxon>Cyclobacteriaceae</taxon>
        <taxon>Litoribacter</taxon>
    </lineage>
</organism>
<evidence type="ECO:0000313" key="9">
    <source>
        <dbReference type="EMBL" id="MBS9523014.1"/>
    </source>
</evidence>
<keyword evidence="6 7" id="KW-0472">Membrane</keyword>
<feature type="domain" description="YetF C-terminal" evidence="8">
    <location>
        <begin position="102"/>
        <end position="189"/>
    </location>
</feature>
<dbReference type="RefSeq" id="WP_213943882.1">
    <property type="nucleotide sequence ID" value="NZ_JAHBGI010000003.1"/>
</dbReference>
<dbReference type="InterPro" id="IPR023090">
    <property type="entry name" value="UPF0702_alpha/beta_dom_sf"/>
</dbReference>
<proteinExistence type="inferred from homology"/>
<dbReference type="PANTHER" id="PTHR34582:SF6">
    <property type="entry name" value="UPF0702 TRANSMEMBRANE PROTEIN YCAP"/>
    <property type="match status" value="1"/>
</dbReference>
<evidence type="ECO:0000259" key="8">
    <source>
        <dbReference type="Pfam" id="PF04239"/>
    </source>
</evidence>
<comment type="similarity">
    <text evidence="2">Belongs to the UPF0702 family.</text>
</comment>
<evidence type="ECO:0000256" key="5">
    <source>
        <dbReference type="ARBA" id="ARBA00022989"/>
    </source>
</evidence>
<evidence type="ECO:0000256" key="7">
    <source>
        <dbReference type="SAM" id="Phobius"/>
    </source>
</evidence>
<comment type="caution">
    <text evidence="9">The sequence shown here is derived from an EMBL/GenBank/DDBJ whole genome shotgun (WGS) entry which is preliminary data.</text>
</comment>
<keyword evidence="3" id="KW-1003">Cell membrane</keyword>
<comment type="subcellular location">
    <subcellularLocation>
        <location evidence="1">Cell membrane</location>
        <topology evidence="1">Multi-pass membrane protein</topology>
    </subcellularLocation>
</comment>
<dbReference type="Pfam" id="PF04239">
    <property type="entry name" value="DUF421"/>
    <property type="match status" value="1"/>
</dbReference>
<name>A0AAP2CG81_9BACT</name>
<keyword evidence="5 7" id="KW-1133">Transmembrane helix</keyword>
<dbReference type="Proteomes" id="UP001319104">
    <property type="component" value="Unassembled WGS sequence"/>
</dbReference>
<evidence type="ECO:0000256" key="2">
    <source>
        <dbReference type="ARBA" id="ARBA00006448"/>
    </source>
</evidence>
<reference evidence="9 10" key="1">
    <citation type="submission" date="2021-05" db="EMBL/GenBank/DDBJ databases">
        <authorList>
            <person name="Zhang Z.D."/>
            <person name="Osman G."/>
        </authorList>
    </citation>
    <scope>NUCLEOTIDE SEQUENCE [LARGE SCALE GENOMIC DNA]</scope>
    <source>
        <strain evidence="9 10">KCTC 32217</strain>
    </source>
</reference>
<dbReference type="Gene3D" id="3.30.240.20">
    <property type="entry name" value="bsu07140 like domains"/>
    <property type="match status" value="1"/>
</dbReference>